<dbReference type="RefSeq" id="WP_185445013.1">
    <property type="nucleotide sequence ID" value="NZ_CP043661.1"/>
</dbReference>
<evidence type="ECO:0000313" key="1">
    <source>
        <dbReference type="EMBL" id="QNE22601.1"/>
    </source>
</evidence>
<accession>A0A7G6X8N6</accession>
<reference evidence="1 2" key="2">
    <citation type="journal article" date="2020" name="Microbiol. Resour. Announc.">
        <title>Antarctic desert soil bacteria exhibit high novel natural product potential, evaluated through long-read genome sequencing and comparative genomics.</title>
        <authorList>
            <person name="Benaud N."/>
            <person name="Edwards R.J."/>
            <person name="Amos T.G."/>
            <person name="D'Agostino P.M."/>
            <person name="Gutierrez-Chavez C."/>
            <person name="Montgomery K."/>
            <person name="Nicetic I."/>
            <person name="Ferrari B.C."/>
        </authorList>
    </citation>
    <scope>NUCLEOTIDE SEQUENCE [LARGE SCALE GENOMIC DNA]</scope>
    <source>
        <strain evidence="1 2">SPB151</strain>
    </source>
</reference>
<dbReference type="KEGG" id="kqi:F1D05_37770"/>
<reference evidence="2" key="1">
    <citation type="submission" date="2019-09" db="EMBL/GenBank/DDBJ databases">
        <title>Antimicrobial potential of Antarctic Bacteria.</title>
        <authorList>
            <person name="Benaud N."/>
            <person name="Edwards R.J."/>
            <person name="Ferrari B.C."/>
        </authorList>
    </citation>
    <scope>NUCLEOTIDE SEQUENCE [LARGE SCALE GENOMIC DNA]</scope>
    <source>
        <strain evidence="2">SPB151</strain>
    </source>
</reference>
<gene>
    <name evidence="1" type="ORF">F1D05_37770</name>
</gene>
<organism evidence="1 2">
    <name type="scientific">Kribbella qitaiheensis</name>
    <dbReference type="NCBI Taxonomy" id="1544730"/>
    <lineage>
        <taxon>Bacteria</taxon>
        <taxon>Bacillati</taxon>
        <taxon>Actinomycetota</taxon>
        <taxon>Actinomycetes</taxon>
        <taxon>Propionibacteriales</taxon>
        <taxon>Kribbellaceae</taxon>
        <taxon>Kribbella</taxon>
    </lineage>
</organism>
<dbReference type="Proteomes" id="UP000515563">
    <property type="component" value="Chromosome"/>
</dbReference>
<evidence type="ECO:0000313" key="2">
    <source>
        <dbReference type="Proteomes" id="UP000515563"/>
    </source>
</evidence>
<proteinExistence type="predicted"/>
<dbReference type="AlphaFoldDB" id="A0A7G6X8N6"/>
<keyword evidence="2" id="KW-1185">Reference proteome</keyword>
<name>A0A7G6X8N6_9ACTN</name>
<dbReference type="EMBL" id="CP043661">
    <property type="protein sequence ID" value="QNE22601.1"/>
    <property type="molecule type" value="Genomic_DNA"/>
</dbReference>
<sequence>MVVQRNGYVLVDPEPGELQAIDGYGIDVGIRYRSEDVLHRESRLMFGRLVEAHPETAMLLLHDLDILVAAYLPGAGVHDFVPGTTQDAPDADHWRPWVVA</sequence>
<protein>
    <submittedName>
        <fullName evidence="1">Uncharacterized protein</fullName>
    </submittedName>
</protein>